<organism evidence="8 9">
    <name type="scientific">Engelhardtia mirabilis</name>
    <dbReference type="NCBI Taxonomy" id="2528011"/>
    <lineage>
        <taxon>Bacteria</taxon>
        <taxon>Pseudomonadati</taxon>
        <taxon>Planctomycetota</taxon>
        <taxon>Planctomycetia</taxon>
        <taxon>Planctomycetia incertae sedis</taxon>
        <taxon>Engelhardtia</taxon>
    </lineage>
</organism>
<dbReference type="KEGG" id="pbap:Pla133_11730"/>
<keyword evidence="4" id="KW-0274">FAD</keyword>
<evidence type="ECO:0000256" key="5">
    <source>
        <dbReference type="ARBA" id="ARBA00022946"/>
    </source>
</evidence>
<sequence length="401" mass="45078">MTESRPATRHHHVVILGGGSGGISVAARLARGRRGLDVCVIEPSDRHWYQPLWTLVGGGEASFDESERSEASLIPRGVEWLQDKVTAIVPERNMVRTSDGLEVTYDHLVVALGIQLDWEQIPGLAGNVGKYGICSNYSREHVEDTWRTIREFQGGKALFTHPSTPIKCGGAPQKIMYLADDEFRARLSPADYQVEFWCALPNSFAVEHYAKGLDKVMERRGCTPHYRQELIELRPEQRVAVFEHLDTGVRSEERYAMIHVTPMMSAPDVVSRSSLANATGWVDVDKHSLRHTRFPNVWSLGDCSSLPTSKTGAAIRKQAPVLAANLLAALDGRTLRASYDGYTSCPLVTGRGKLILAEFDYDKQPQETFPFDQSKERWSMYQLKRHILPQFYWHGMLKGRA</sequence>
<protein>
    <submittedName>
        <fullName evidence="8">Sulfide dehydrogenase [flavocytochrome c] flavoprotein chain</fullName>
        <ecNumber evidence="8">1.8.2.3</ecNumber>
    </submittedName>
</protein>
<dbReference type="Proteomes" id="UP000316921">
    <property type="component" value="Chromosome"/>
</dbReference>
<evidence type="ECO:0000256" key="1">
    <source>
        <dbReference type="ARBA" id="ARBA00001974"/>
    </source>
</evidence>
<keyword evidence="5" id="KW-0809">Transit peptide</keyword>
<keyword evidence="3" id="KW-0874">Quinone</keyword>
<dbReference type="GO" id="GO:0048038">
    <property type="term" value="F:quinone binding"/>
    <property type="evidence" value="ECO:0007669"/>
    <property type="project" value="UniProtKB-KW"/>
</dbReference>
<evidence type="ECO:0000313" key="8">
    <source>
        <dbReference type="EMBL" id="QDU66107.1"/>
    </source>
</evidence>
<dbReference type="RefSeq" id="WP_145063363.1">
    <property type="nucleotide sequence ID" value="NZ_CP036287.1"/>
</dbReference>
<feature type="domain" description="FAD/NAD(P)-binding" evidence="7">
    <location>
        <begin position="12"/>
        <end position="131"/>
    </location>
</feature>
<dbReference type="InterPro" id="IPR023753">
    <property type="entry name" value="FAD/NAD-binding_dom"/>
</dbReference>
<dbReference type="Gene3D" id="3.50.50.60">
    <property type="entry name" value="FAD/NAD(P)-binding domain"/>
    <property type="match status" value="2"/>
</dbReference>
<dbReference type="PRINTS" id="PR00368">
    <property type="entry name" value="FADPNR"/>
</dbReference>
<dbReference type="GO" id="GO:0070224">
    <property type="term" value="F:sulfide:quinone oxidoreductase activity"/>
    <property type="evidence" value="ECO:0007669"/>
    <property type="project" value="TreeGrafter"/>
</dbReference>
<dbReference type="GO" id="GO:0071949">
    <property type="term" value="F:FAD binding"/>
    <property type="evidence" value="ECO:0007669"/>
    <property type="project" value="TreeGrafter"/>
</dbReference>
<gene>
    <name evidence="8" type="primary">fccB</name>
    <name evidence="8" type="ORF">Pla133_11730</name>
</gene>
<evidence type="ECO:0000256" key="4">
    <source>
        <dbReference type="ARBA" id="ARBA00022827"/>
    </source>
</evidence>
<dbReference type="GO" id="GO:0070221">
    <property type="term" value="P:sulfide oxidation, using sulfide:quinone oxidoreductase"/>
    <property type="evidence" value="ECO:0007669"/>
    <property type="project" value="TreeGrafter"/>
</dbReference>
<evidence type="ECO:0000259" key="7">
    <source>
        <dbReference type="Pfam" id="PF07992"/>
    </source>
</evidence>
<comment type="cofactor">
    <cofactor evidence="1">
        <name>FAD</name>
        <dbReference type="ChEBI" id="CHEBI:57692"/>
    </cofactor>
</comment>
<accession>A0A518BGJ1</accession>
<dbReference type="PANTHER" id="PTHR10632">
    <property type="entry name" value="SULFIDE:QUINONE OXIDOREDUCTASE"/>
    <property type="match status" value="1"/>
</dbReference>
<evidence type="ECO:0000313" key="9">
    <source>
        <dbReference type="Proteomes" id="UP000316921"/>
    </source>
</evidence>
<reference evidence="8 9" key="1">
    <citation type="submission" date="2019-02" db="EMBL/GenBank/DDBJ databases">
        <title>Deep-cultivation of Planctomycetes and their phenomic and genomic characterization uncovers novel biology.</title>
        <authorList>
            <person name="Wiegand S."/>
            <person name="Jogler M."/>
            <person name="Boedeker C."/>
            <person name="Pinto D."/>
            <person name="Vollmers J."/>
            <person name="Rivas-Marin E."/>
            <person name="Kohn T."/>
            <person name="Peeters S.H."/>
            <person name="Heuer A."/>
            <person name="Rast P."/>
            <person name="Oberbeckmann S."/>
            <person name="Bunk B."/>
            <person name="Jeske O."/>
            <person name="Meyerdierks A."/>
            <person name="Storesund J.E."/>
            <person name="Kallscheuer N."/>
            <person name="Luecker S."/>
            <person name="Lage O.M."/>
            <person name="Pohl T."/>
            <person name="Merkel B.J."/>
            <person name="Hornburger P."/>
            <person name="Mueller R.-W."/>
            <person name="Bruemmer F."/>
            <person name="Labrenz M."/>
            <person name="Spormann A.M."/>
            <person name="Op den Camp H."/>
            <person name="Overmann J."/>
            <person name="Amann R."/>
            <person name="Jetten M.S.M."/>
            <person name="Mascher T."/>
            <person name="Medema M.H."/>
            <person name="Devos D.P."/>
            <person name="Kaster A.-K."/>
            <person name="Ovreas L."/>
            <person name="Rohde M."/>
            <person name="Galperin M.Y."/>
            <person name="Jogler C."/>
        </authorList>
    </citation>
    <scope>NUCLEOTIDE SEQUENCE [LARGE SCALE GENOMIC DNA]</scope>
    <source>
        <strain evidence="8 9">Pla133</strain>
    </source>
</reference>
<dbReference type="AlphaFoldDB" id="A0A518BGJ1"/>
<dbReference type="GO" id="GO:0070225">
    <property type="term" value="F:sulfide dehydrogenase activity"/>
    <property type="evidence" value="ECO:0007669"/>
    <property type="project" value="UniProtKB-EC"/>
</dbReference>
<dbReference type="InterPro" id="IPR015904">
    <property type="entry name" value="Sulphide_quinone_reductase"/>
</dbReference>
<dbReference type="FunFam" id="3.50.50.60:FF:000034">
    <property type="entry name" value="sulfide:quinone oxidoreductase, mitochondrial"/>
    <property type="match status" value="1"/>
</dbReference>
<keyword evidence="6 8" id="KW-0560">Oxidoreductase</keyword>
<dbReference type="EMBL" id="CP036287">
    <property type="protein sequence ID" value="QDU66107.1"/>
    <property type="molecule type" value="Genomic_DNA"/>
</dbReference>
<evidence type="ECO:0000256" key="3">
    <source>
        <dbReference type="ARBA" id="ARBA00022719"/>
    </source>
</evidence>
<dbReference type="Pfam" id="PF07992">
    <property type="entry name" value="Pyr_redox_2"/>
    <property type="match status" value="1"/>
</dbReference>
<name>A0A518BGJ1_9BACT</name>
<evidence type="ECO:0000256" key="2">
    <source>
        <dbReference type="ARBA" id="ARBA00022630"/>
    </source>
</evidence>
<proteinExistence type="predicted"/>
<keyword evidence="2" id="KW-0285">Flavoprotein</keyword>
<dbReference type="InterPro" id="IPR036188">
    <property type="entry name" value="FAD/NAD-bd_sf"/>
</dbReference>
<dbReference type="EC" id="1.8.2.3" evidence="8"/>
<dbReference type="PANTHER" id="PTHR10632:SF2">
    <property type="entry name" value="SULFIDE:QUINONE OXIDOREDUCTASE, MITOCHONDRIAL"/>
    <property type="match status" value="1"/>
</dbReference>
<evidence type="ECO:0000256" key="6">
    <source>
        <dbReference type="ARBA" id="ARBA00023002"/>
    </source>
</evidence>
<dbReference type="SUPFAM" id="SSF51905">
    <property type="entry name" value="FAD/NAD(P)-binding domain"/>
    <property type="match status" value="2"/>
</dbReference>
<keyword evidence="9" id="KW-1185">Reference proteome</keyword>